<evidence type="ECO:0000313" key="9">
    <source>
        <dbReference type="Proteomes" id="UP000434036"/>
    </source>
</evidence>
<evidence type="ECO:0000313" key="8">
    <source>
        <dbReference type="EMBL" id="MXQ73004.1"/>
    </source>
</evidence>
<dbReference type="PANTHER" id="PTHR38459:SF1">
    <property type="entry name" value="PROPHAGE BACTOPRENOL-LINKED GLUCOSE TRANSLOCASE HOMOLOG"/>
    <property type="match status" value="1"/>
</dbReference>
<evidence type="ECO:0000256" key="3">
    <source>
        <dbReference type="ARBA" id="ARBA00022692"/>
    </source>
</evidence>
<proteinExistence type="inferred from homology"/>
<dbReference type="Pfam" id="PF04138">
    <property type="entry name" value="GtrA_DPMS_TM"/>
    <property type="match status" value="1"/>
</dbReference>
<feature type="transmembrane region" description="Helical" evidence="6">
    <location>
        <begin position="12"/>
        <end position="30"/>
    </location>
</feature>
<comment type="caution">
    <text evidence="8">The sequence shown here is derived from an EMBL/GenBank/DDBJ whole genome shotgun (WGS) entry which is preliminary data.</text>
</comment>
<feature type="transmembrane region" description="Helical" evidence="6">
    <location>
        <begin position="36"/>
        <end position="57"/>
    </location>
</feature>
<dbReference type="AlphaFoldDB" id="A0A6N8U6S5"/>
<dbReference type="PANTHER" id="PTHR38459">
    <property type="entry name" value="PROPHAGE BACTOPRENOL-LINKED GLUCOSE TRANSLOCASE HOMOLOG"/>
    <property type="match status" value="1"/>
</dbReference>
<dbReference type="GO" id="GO:0005886">
    <property type="term" value="C:plasma membrane"/>
    <property type="evidence" value="ECO:0007669"/>
    <property type="project" value="TreeGrafter"/>
</dbReference>
<dbReference type="EMBL" id="WUUQ01000001">
    <property type="protein sequence ID" value="MXQ73004.1"/>
    <property type="molecule type" value="Genomic_DNA"/>
</dbReference>
<evidence type="ECO:0000256" key="6">
    <source>
        <dbReference type="SAM" id="Phobius"/>
    </source>
</evidence>
<keyword evidence="9" id="KW-1185">Reference proteome</keyword>
<dbReference type="Proteomes" id="UP000434036">
    <property type="component" value="Unassembled WGS sequence"/>
</dbReference>
<evidence type="ECO:0000259" key="7">
    <source>
        <dbReference type="Pfam" id="PF04138"/>
    </source>
</evidence>
<reference evidence="8 9" key="2">
    <citation type="submission" date="2020-01" db="EMBL/GenBank/DDBJ databases">
        <title>Clostridiaceae sp. nov. isolated from the gut of human by culturomics.</title>
        <authorList>
            <person name="Chang Y."/>
        </authorList>
    </citation>
    <scope>NUCLEOTIDE SEQUENCE [LARGE SCALE GENOMIC DNA]</scope>
    <source>
        <strain evidence="8 9">DONG20-135</strain>
    </source>
</reference>
<dbReference type="InterPro" id="IPR051401">
    <property type="entry name" value="GtrA_CellWall_Glycosyl"/>
</dbReference>
<name>A0A6N8U6S5_9FIRM</name>
<dbReference type="GO" id="GO:0000271">
    <property type="term" value="P:polysaccharide biosynthetic process"/>
    <property type="evidence" value="ECO:0007669"/>
    <property type="project" value="InterPro"/>
</dbReference>
<organism evidence="8 9">
    <name type="scientific">Copranaerobaculum intestinale</name>
    <dbReference type="NCBI Taxonomy" id="2692629"/>
    <lineage>
        <taxon>Bacteria</taxon>
        <taxon>Bacillati</taxon>
        <taxon>Bacillota</taxon>
        <taxon>Erysipelotrichia</taxon>
        <taxon>Erysipelotrichales</taxon>
        <taxon>Erysipelotrichaceae</taxon>
        <taxon>Copranaerobaculum</taxon>
    </lineage>
</organism>
<evidence type="ECO:0000256" key="2">
    <source>
        <dbReference type="ARBA" id="ARBA00009399"/>
    </source>
</evidence>
<sequence length="131" mass="15651">MRKQEQLKEAIRYIFTGGLTTVVNFMIYWLCTRFFHIYWMSANVLAWLGAVIFAYYMNQRYVFHSNPANAWKEAAQFFFLRLLTLLIETVLLYITIQWLLIPDMISKVIVSVITVAGNYVFCKFMIFYQKQ</sequence>
<feature type="domain" description="GtrA/DPMS transmembrane" evidence="7">
    <location>
        <begin position="12"/>
        <end position="127"/>
    </location>
</feature>
<dbReference type="RefSeq" id="WP_160624432.1">
    <property type="nucleotide sequence ID" value="NZ_WUUQ01000001.1"/>
</dbReference>
<feature type="transmembrane region" description="Helical" evidence="6">
    <location>
        <begin position="78"/>
        <end position="96"/>
    </location>
</feature>
<keyword evidence="3 6" id="KW-0812">Transmembrane</keyword>
<protein>
    <submittedName>
        <fullName evidence="8">GtrA family protein</fullName>
    </submittedName>
</protein>
<dbReference type="InterPro" id="IPR007267">
    <property type="entry name" value="GtrA_DPMS_TM"/>
</dbReference>
<feature type="transmembrane region" description="Helical" evidence="6">
    <location>
        <begin position="108"/>
        <end position="128"/>
    </location>
</feature>
<gene>
    <name evidence="8" type="ORF">GSF08_03520</name>
</gene>
<evidence type="ECO:0000256" key="4">
    <source>
        <dbReference type="ARBA" id="ARBA00022989"/>
    </source>
</evidence>
<accession>A0A6N8U6S5</accession>
<comment type="similarity">
    <text evidence="2">Belongs to the GtrA family.</text>
</comment>
<evidence type="ECO:0000256" key="5">
    <source>
        <dbReference type="ARBA" id="ARBA00023136"/>
    </source>
</evidence>
<reference evidence="8 9" key="1">
    <citation type="submission" date="2019-12" db="EMBL/GenBank/DDBJ databases">
        <authorList>
            <person name="Yang R."/>
        </authorList>
    </citation>
    <scope>NUCLEOTIDE SEQUENCE [LARGE SCALE GENOMIC DNA]</scope>
    <source>
        <strain evidence="8 9">DONG20-135</strain>
    </source>
</reference>
<keyword evidence="4 6" id="KW-1133">Transmembrane helix</keyword>
<evidence type="ECO:0000256" key="1">
    <source>
        <dbReference type="ARBA" id="ARBA00004141"/>
    </source>
</evidence>
<keyword evidence="5 6" id="KW-0472">Membrane</keyword>
<comment type="subcellular location">
    <subcellularLocation>
        <location evidence="1">Membrane</location>
        <topology evidence="1">Multi-pass membrane protein</topology>
    </subcellularLocation>
</comment>